<gene>
    <name evidence="3" type="ORF">ACFSBL_12595</name>
</gene>
<keyword evidence="1" id="KW-0812">Transmembrane</keyword>
<feature type="transmembrane region" description="Helical" evidence="1">
    <location>
        <begin position="34"/>
        <end position="56"/>
    </location>
</feature>
<evidence type="ECO:0000259" key="2">
    <source>
        <dbReference type="Pfam" id="PF26472"/>
    </source>
</evidence>
<dbReference type="Proteomes" id="UP001597034">
    <property type="component" value="Unassembled WGS sequence"/>
</dbReference>
<protein>
    <recommendedName>
        <fullName evidence="2">DUF8147 domain-containing protein</fullName>
    </recommendedName>
</protein>
<comment type="caution">
    <text evidence="3">The sequence shown here is derived from an EMBL/GenBank/DDBJ whole genome shotgun (WGS) entry which is preliminary data.</text>
</comment>
<name>A0ABD6DMD5_9EURY</name>
<feature type="transmembrane region" description="Helical" evidence="1">
    <location>
        <begin position="68"/>
        <end position="86"/>
    </location>
</feature>
<proteinExistence type="predicted"/>
<sequence length="123" mass="12691">MNWRRLLIALGSGATTFLLVGAAILSVIPDIPGGIIGVFGGLFAGLAAAVGVWVGLGRASAAVERIALGYAAFAYAFLGIWFMRYAHVIDGVGFQGQFLGGIVLAVAVVVVDYLRPPSRAVAE</sequence>
<keyword evidence="4" id="KW-1185">Reference proteome</keyword>
<dbReference type="Pfam" id="PF26472">
    <property type="entry name" value="DUF8147"/>
    <property type="match status" value="1"/>
</dbReference>
<feature type="transmembrane region" description="Helical" evidence="1">
    <location>
        <begin position="92"/>
        <end position="114"/>
    </location>
</feature>
<dbReference type="AlphaFoldDB" id="A0ABD6DMD5"/>
<evidence type="ECO:0000313" key="3">
    <source>
        <dbReference type="EMBL" id="MFD1646520.1"/>
    </source>
</evidence>
<feature type="domain" description="DUF8147" evidence="2">
    <location>
        <begin position="2"/>
        <end position="111"/>
    </location>
</feature>
<dbReference type="EMBL" id="JBHUDO010000003">
    <property type="protein sequence ID" value="MFD1646520.1"/>
    <property type="molecule type" value="Genomic_DNA"/>
</dbReference>
<evidence type="ECO:0000256" key="1">
    <source>
        <dbReference type="SAM" id="Phobius"/>
    </source>
</evidence>
<keyword evidence="1" id="KW-1133">Transmembrane helix</keyword>
<reference evidence="3 4" key="1">
    <citation type="journal article" date="2019" name="Int. J. Syst. Evol. Microbiol.">
        <title>The Global Catalogue of Microorganisms (GCM) 10K type strain sequencing project: providing services to taxonomists for standard genome sequencing and annotation.</title>
        <authorList>
            <consortium name="The Broad Institute Genomics Platform"/>
            <consortium name="The Broad Institute Genome Sequencing Center for Infectious Disease"/>
            <person name="Wu L."/>
            <person name="Ma J."/>
        </authorList>
    </citation>
    <scope>NUCLEOTIDE SEQUENCE [LARGE SCALE GENOMIC DNA]</scope>
    <source>
        <strain evidence="3 4">CGMCC 1.10390</strain>
    </source>
</reference>
<feature type="transmembrane region" description="Helical" evidence="1">
    <location>
        <begin position="7"/>
        <end position="28"/>
    </location>
</feature>
<keyword evidence="1" id="KW-0472">Membrane</keyword>
<evidence type="ECO:0000313" key="4">
    <source>
        <dbReference type="Proteomes" id="UP001597034"/>
    </source>
</evidence>
<accession>A0ABD6DMD5</accession>
<dbReference type="RefSeq" id="WP_256401392.1">
    <property type="nucleotide sequence ID" value="NZ_JANHJR010000003.1"/>
</dbReference>
<dbReference type="InterPro" id="IPR058460">
    <property type="entry name" value="DUF8147"/>
</dbReference>
<organism evidence="3 4">
    <name type="scientific">Haloarchaeobius litoreus</name>
    <dbReference type="NCBI Taxonomy" id="755306"/>
    <lineage>
        <taxon>Archaea</taxon>
        <taxon>Methanobacteriati</taxon>
        <taxon>Methanobacteriota</taxon>
        <taxon>Stenosarchaea group</taxon>
        <taxon>Halobacteria</taxon>
        <taxon>Halobacteriales</taxon>
        <taxon>Halorubellaceae</taxon>
        <taxon>Haloarchaeobius</taxon>
    </lineage>
</organism>